<dbReference type="Proteomes" id="UP000191024">
    <property type="component" value="Chromosome C"/>
</dbReference>
<evidence type="ECO:0000313" key="14">
    <source>
        <dbReference type="Proteomes" id="UP000191024"/>
    </source>
</evidence>
<name>A0A1G4J081_9SACH</name>
<dbReference type="Gene3D" id="1.10.8.60">
    <property type="match status" value="2"/>
</dbReference>
<evidence type="ECO:0000259" key="12">
    <source>
        <dbReference type="SMART" id="SM00382"/>
    </source>
</evidence>
<dbReference type="Gene3D" id="3.40.50.300">
    <property type="entry name" value="P-loop containing nucleotide triphosphate hydrolases"/>
    <property type="match status" value="2"/>
</dbReference>
<dbReference type="EMBL" id="LT598466">
    <property type="protein sequence ID" value="SCU82697.1"/>
    <property type="molecule type" value="Genomic_DNA"/>
</dbReference>
<dbReference type="InterPro" id="IPR003960">
    <property type="entry name" value="ATPase_AAA_CS"/>
</dbReference>
<keyword evidence="2" id="KW-0962">Peroxisome biogenesis</keyword>
<evidence type="ECO:0000256" key="9">
    <source>
        <dbReference type="ARBA" id="ARBA00034920"/>
    </source>
</evidence>
<dbReference type="FunFam" id="3.40.50.300:FF:000109">
    <property type="entry name" value="Peroxisomal biogenesis factor 6"/>
    <property type="match status" value="1"/>
</dbReference>
<dbReference type="FunFam" id="1.10.8.60:FF:000039">
    <property type="entry name" value="peroxisome biogenesis factor 6"/>
    <property type="match status" value="1"/>
</dbReference>
<evidence type="ECO:0000256" key="7">
    <source>
        <dbReference type="ARBA" id="ARBA00029433"/>
    </source>
</evidence>
<dbReference type="GO" id="GO:0016558">
    <property type="term" value="P:protein import into peroxisome matrix"/>
    <property type="evidence" value="ECO:0007669"/>
    <property type="project" value="TreeGrafter"/>
</dbReference>
<dbReference type="InterPro" id="IPR050168">
    <property type="entry name" value="AAA_ATPase_domain"/>
</dbReference>
<dbReference type="Pfam" id="PF00004">
    <property type="entry name" value="AAA"/>
    <property type="match status" value="2"/>
</dbReference>
<evidence type="ECO:0000256" key="10">
    <source>
        <dbReference type="ARBA" id="ARBA00045342"/>
    </source>
</evidence>
<evidence type="ECO:0000256" key="3">
    <source>
        <dbReference type="ARBA" id="ARBA00022741"/>
    </source>
</evidence>
<dbReference type="AlphaFoldDB" id="A0A1G4J081"/>
<dbReference type="SMART" id="SM00382">
    <property type="entry name" value="AAA"/>
    <property type="match status" value="2"/>
</dbReference>
<comment type="similarity">
    <text evidence="1">Belongs to the AAA ATPase family.</text>
</comment>
<dbReference type="PANTHER" id="PTHR23077">
    <property type="entry name" value="AAA-FAMILY ATPASE"/>
    <property type="match status" value="1"/>
</dbReference>
<dbReference type="InterPro" id="IPR003959">
    <property type="entry name" value="ATPase_AAA_core"/>
</dbReference>
<feature type="domain" description="AAA+ ATPase" evidence="12">
    <location>
        <begin position="767"/>
        <end position="906"/>
    </location>
</feature>
<evidence type="ECO:0000256" key="2">
    <source>
        <dbReference type="ARBA" id="ARBA00022593"/>
    </source>
</evidence>
<comment type="catalytic activity">
    <reaction evidence="11">
        <text>ATP + H2O = ADP + phosphate + H(+)</text>
        <dbReference type="Rhea" id="RHEA:13065"/>
        <dbReference type="ChEBI" id="CHEBI:15377"/>
        <dbReference type="ChEBI" id="CHEBI:15378"/>
        <dbReference type="ChEBI" id="CHEBI:30616"/>
        <dbReference type="ChEBI" id="CHEBI:43474"/>
        <dbReference type="ChEBI" id="CHEBI:456216"/>
    </reaction>
    <physiologicalReaction direction="left-to-right" evidence="11">
        <dbReference type="Rhea" id="RHEA:13066"/>
    </physiologicalReaction>
</comment>
<feature type="domain" description="AAA+ ATPase" evidence="12">
    <location>
        <begin position="479"/>
        <end position="624"/>
    </location>
</feature>
<dbReference type="GO" id="GO:0005524">
    <property type="term" value="F:ATP binding"/>
    <property type="evidence" value="ECO:0007669"/>
    <property type="project" value="UniProtKB-KW"/>
</dbReference>
<dbReference type="InterPro" id="IPR027417">
    <property type="entry name" value="P-loop_NTPase"/>
</dbReference>
<dbReference type="OrthoDB" id="5553750at2759"/>
<dbReference type="STRING" id="1230905.A0A1G4J081"/>
<dbReference type="GO" id="GO:0005829">
    <property type="term" value="C:cytosol"/>
    <property type="evidence" value="ECO:0007669"/>
    <property type="project" value="TreeGrafter"/>
</dbReference>
<dbReference type="PROSITE" id="PS00674">
    <property type="entry name" value="AAA"/>
    <property type="match status" value="1"/>
</dbReference>
<evidence type="ECO:0000256" key="8">
    <source>
        <dbReference type="ARBA" id="ARBA00034811"/>
    </source>
</evidence>
<evidence type="ECO:0000256" key="1">
    <source>
        <dbReference type="ARBA" id="ARBA00006914"/>
    </source>
</evidence>
<keyword evidence="6" id="KW-0472">Membrane</keyword>
<dbReference type="GO" id="GO:0016887">
    <property type="term" value="F:ATP hydrolysis activity"/>
    <property type="evidence" value="ECO:0007669"/>
    <property type="project" value="InterPro"/>
</dbReference>
<reference evidence="14" key="1">
    <citation type="submission" date="2016-03" db="EMBL/GenBank/DDBJ databases">
        <authorList>
            <person name="Devillers H."/>
        </authorList>
    </citation>
    <scope>NUCLEOTIDE SEQUENCE [LARGE SCALE GENOMIC DNA]</scope>
</reference>
<dbReference type="GO" id="GO:0012505">
    <property type="term" value="C:endomembrane system"/>
    <property type="evidence" value="ECO:0007669"/>
    <property type="project" value="UniProtKB-SubCell"/>
</dbReference>
<dbReference type="CDD" id="cd19527">
    <property type="entry name" value="RecA-like_PEX6_r2"/>
    <property type="match status" value="1"/>
</dbReference>
<evidence type="ECO:0000256" key="11">
    <source>
        <dbReference type="ARBA" id="ARBA00048778"/>
    </source>
</evidence>
<keyword evidence="4" id="KW-0378">Hydrolase</keyword>
<dbReference type="InterPro" id="IPR003593">
    <property type="entry name" value="AAA+_ATPase"/>
</dbReference>
<accession>A0A1G4J081</accession>
<dbReference type="InterPro" id="IPR047533">
    <property type="entry name" value="RecA-like_PEX6_r2"/>
</dbReference>
<keyword evidence="5" id="KW-0067">ATP-binding</keyword>
<dbReference type="PANTHER" id="PTHR23077:SF9">
    <property type="entry name" value="PEROXISOMAL ATPASE PEX6"/>
    <property type="match status" value="1"/>
</dbReference>
<comment type="function">
    <text evidence="10">Component of the PEX1-PEX6 AAA ATPase complex, a protein dislocase complex that mediates the ATP-dependent extraction of the PEX5 receptor from peroxisomal membranes, an essential step for PEX5 recycling. Specifically recognizes PEX5 monoubiquitinated at 'Cys-6', and pulls it out of the peroxisome lumen through the PEX2-PEX10-PEX12 retrotranslocation channel. Extraction by the PEX1-PEX6 AAA ATPase complex is accompanied by unfolding of the TPR repeats and release of bound cargo from PEX5.</text>
</comment>
<dbReference type="InterPro" id="IPR056995">
    <property type="entry name" value="PEX6_4th_dom"/>
</dbReference>
<evidence type="ECO:0000256" key="4">
    <source>
        <dbReference type="ARBA" id="ARBA00022801"/>
    </source>
</evidence>
<organism evidence="13 14">
    <name type="scientific">Lachancea mirantina</name>
    <dbReference type="NCBI Taxonomy" id="1230905"/>
    <lineage>
        <taxon>Eukaryota</taxon>
        <taxon>Fungi</taxon>
        <taxon>Dikarya</taxon>
        <taxon>Ascomycota</taxon>
        <taxon>Saccharomycotina</taxon>
        <taxon>Saccharomycetes</taxon>
        <taxon>Saccharomycetales</taxon>
        <taxon>Saccharomycetaceae</taxon>
        <taxon>Lachancea</taxon>
    </lineage>
</organism>
<keyword evidence="3" id="KW-0547">Nucleotide-binding</keyword>
<dbReference type="SUPFAM" id="SSF52540">
    <property type="entry name" value="P-loop containing nucleoside triphosphate hydrolases"/>
    <property type="match status" value="2"/>
</dbReference>
<gene>
    <name evidence="13" type="ORF">LAMI_0C00518G</name>
</gene>
<keyword evidence="14" id="KW-1185">Reference proteome</keyword>
<evidence type="ECO:0000256" key="6">
    <source>
        <dbReference type="ARBA" id="ARBA00023136"/>
    </source>
</evidence>
<evidence type="ECO:0000256" key="5">
    <source>
        <dbReference type="ARBA" id="ARBA00022840"/>
    </source>
</evidence>
<comment type="subcellular location">
    <subcellularLocation>
        <location evidence="7">Endomembrane system</location>
        <topology evidence="7">Peripheral membrane protein</topology>
        <orientation evidence="7">Cytoplasmic side</orientation>
    </subcellularLocation>
</comment>
<dbReference type="Pfam" id="PF23111">
    <property type="entry name" value="N1_PEX6"/>
    <property type="match status" value="1"/>
</dbReference>
<sequence>MTVISSRETVHAKVEFHFKNPFECSLSSDLFSQFSSASIAEDELINGQGSLYVNVKLVGYDRFPQAKIFQCHCDYNMGLETVKLPGSLFGIQDGLPTVDRCEIWALDGPLKSLTCMVLAIRPSLFKKLSQLSDWGQKLDFLKLKCNLNESRVYHEGDILWTSFCRISDCLPDTQGFIGFASTKIVLHSDESFCSDRSHLDEKNLSNLHLLSPNNMSIQLRGLNHPVPERMLRPTPGKLDDDSMFVFAQYQTLLYLGVTSGSHVLIKANGITRVVKVFLLLEPNDFEKAALFAGPRLIASIGPVSEVSLENWTESLQQIPLATSVSVARVLSWNNCQKAFETVILNNLTQFLTKKNRILHSGDVIPITFDSNQAPFFTELQLSRELEGLNDSLAWFSIEKVRTEDSQIYDGPFMIDSKHTTLVTEKLKPMQPLKSSYSDFLSYHGLERPFIFDESAFPYAKKFTDIIAVGARQVIKAASPGTAILLHSSTPSVGKTTLVRSSCYAQGLELFEVDCVSLSSRSNNANNMNNVLGYLKAKIEPLTLFKSQSIVYLSHIDSILEGEHGHQGAEYQVRKLFALEFVKFVEELTQHGSGLTVVFSANDVDSLPDSVRAIFRFEIFVPVPDERQRKHIFEWYLSKERLNLNIFNKFEFEVKGGSTKQQLALKSAGLTPLDIKSVVLTARASAARRKMDSKHSIFMNEKKIINEEDLLGAIEISRDEFSDAIGAPKIPSVQWADIGGMDIVKGEIMDTIELPLKHPELFSSGMKKRSGILFYGPPGTGKTLLAKAIATNFSLNFFSVKGPELLNMYIGESEANVRRVFEKARDAKPCVIFFDELDSVAPKRGNQGDSGGVMDRIVSQLLAELDGMSSGGDGVFVIGATNRPDLLDEALLRPGRFDKLLYLGISDTNEKQANILQALTRKMILSPTVDFIEISKNCPFSYTGADFYALCSDAMLKSMLRKSKEADDKLQKYNFTAEKKLTLSQWFDKVATTQDLTVEVNMEDFSVAQRELIPSVSQEELDHYLRVKHAFERDN</sequence>
<evidence type="ECO:0000313" key="13">
    <source>
        <dbReference type="EMBL" id="SCU82697.1"/>
    </source>
</evidence>
<dbReference type="Pfam" id="PF23315">
    <property type="entry name" value="PEX6_4th"/>
    <property type="match status" value="1"/>
</dbReference>
<protein>
    <recommendedName>
        <fullName evidence="8">Peroxisomal ATPase PEX6</fullName>
    </recommendedName>
    <alternativeName>
        <fullName evidence="9">Peroxin-6</fullName>
    </alternativeName>
</protein>
<dbReference type="GO" id="GO:0005778">
    <property type="term" value="C:peroxisomal membrane"/>
    <property type="evidence" value="ECO:0007669"/>
    <property type="project" value="TreeGrafter"/>
</dbReference>
<proteinExistence type="inferred from homology"/>